<evidence type="ECO:0000256" key="8">
    <source>
        <dbReference type="PIRSR" id="PIRSR602401-1"/>
    </source>
</evidence>
<dbReference type="PRINTS" id="PR00463">
    <property type="entry name" value="EP450I"/>
</dbReference>
<proteinExistence type="inferred from homology"/>
<protein>
    <recommendedName>
        <fullName evidence="13">Cytochrome P450</fullName>
    </recommendedName>
</protein>
<keyword evidence="10" id="KW-1133">Transmembrane helix</keyword>
<dbReference type="OrthoDB" id="3945418at2759"/>
<keyword evidence="12" id="KW-1185">Reference proteome</keyword>
<dbReference type="RefSeq" id="XP_040658304.1">
    <property type="nucleotide sequence ID" value="XM_040797421.1"/>
</dbReference>
<dbReference type="GO" id="GO:0016705">
    <property type="term" value="F:oxidoreductase activity, acting on paired donors, with incorporation or reduction of molecular oxygen"/>
    <property type="evidence" value="ECO:0007669"/>
    <property type="project" value="InterPro"/>
</dbReference>
<keyword evidence="3 8" id="KW-0349">Heme</keyword>
<dbReference type="Gene3D" id="1.10.630.10">
    <property type="entry name" value="Cytochrome P450"/>
    <property type="match status" value="1"/>
</dbReference>
<evidence type="ECO:0000313" key="12">
    <source>
        <dbReference type="Proteomes" id="UP000076580"/>
    </source>
</evidence>
<evidence type="ECO:0000256" key="10">
    <source>
        <dbReference type="SAM" id="Phobius"/>
    </source>
</evidence>
<keyword evidence="5 9" id="KW-0560">Oxidoreductase</keyword>
<evidence type="ECO:0000256" key="5">
    <source>
        <dbReference type="ARBA" id="ARBA00023002"/>
    </source>
</evidence>
<evidence type="ECO:0000256" key="1">
    <source>
        <dbReference type="ARBA" id="ARBA00001971"/>
    </source>
</evidence>
<comment type="cofactor">
    <cofactor evidence="1 8">
        <name>heme</name>
        <dbReference type="ChEBI" id="CHEBI:30413"/>
    </cofactor>
</comment>
<evidence type="ECO:0000256" key="6">
    <source>
        <dbReference type="ARBA" id="ARBA00023004"/>
    </source>
</evidence>
<dbReference type="InterPro" id="IPR001128">
    <property type="entry name" value="Cyt_P450"/>
</dbReference>
<reference evidence="11 12" key="1">
    <citation type="journal article" date="2016" name="Sci. Rep.">
        <title>Insights into Adaptations to a Near-Obligate Nematode Endoparasitic Lifestyle from the Finished Genome of Drechmeria coniospora.</title>
        <authorList>
            <person name="Zhang L."/>
            <person name="Zhou Z."/>
            <person name="Guo Q."/>
            <person name="Fokkens L."/>
            <person name="Miskei M."/>
            <person name="Pocsi I."/>
            <person name="Zhang W."/>
            <person name="Chen M."/>
            <person name="Wang L."/>
            <person name="Sun Y."/>
            <person name="Donzelli B.G."/>
            <person name="Gibson D.M."/>
            <person name="Nelson D.R."/>
            <person name="Luo J.G."/>
            <person name="Rep M."/>
            <person name="Liu H."/>
            <person name="Yang S."/>
            <person name="Wang J."/>
            <person name="Krasnoff S.B."/>
            <person name="Xu Y."/>
            <person name="Molnar I."/>
            <person name="Lin M."/>
        </authorList>
    </citation>
    <scope>NUCLEOTIDE SEQUENCE [LARGE SCALE GENOMIC DNA]</scope>
    <source>
        <strain evidence="11 12">ARSEF 6962</strain>
    </source>
</reference>
<dbReference type="InterPro" id="IPR017972">
    <property type="entry name" value="Cyt_P450_CS"/>
</dbReference>
<dbReference type="EMBL" id="LAYC01000001">
    <property type="protein sequence ID" value="KYK58952.1"/>
    <property type="molecule type" value="Genomic_DNA"/>
</dbReference>
<keyword evidence="6 8" id="KW-0408">Iron</keyword>
<dbReference type="InterPro" id="IPR036396">
    <property type="entry name" value="Cyt_P450_sf"/>
</dbReference>
<keyword evidence="10" id="KW-0812">Transmembrane</keyword>
<dbReference type="GO" id="GO:0020037">
    <property type="term" value="F:heme binding"/>
    <property type="evidence" value="ECO:0007669"/>
    <property type="project" value="InterPro"/>
</dbReference>
<dbReference type="GeneID" id="63712722"/>
<feature type="binding site" description="axial binding residue" evidence="8">
    <location>
        <position position="457"/>
    </location>
    <ligand>
        <name>heme</name>
        <dbReference type="ChEBI" id="CHEBI:30413"/>
    </ligand>
    <ligandPart>
        <name>Fe</name>
        <dbReference type="ChEBI" id="CHEBI:18248"/>
    </ligandPart>
</feature>
<name>A0A151GPM4_DRECN</name>
<gene>
    <name evidence="11" type="ORF">DCS_00079</name>
</gene>
<evidence type="ECO:0000256" key="9">
    <source>
        <dbReference type="RuleBase" id="RU000461"/>
    </source>
</evidence>
<comment type="caution">
    <text evidence="11">The sequence shown here is derived from an EMBL/GenBank/DDBJ whole genome shotgun (WGS) entry which is preliminary data.</text>
</comment>
<evidence type="ECO:0000256" key="2">
    <source>
        <dbReference type="ARBA" id="ARBA00010617"/>
    </source>
</evidence>
<dbReference type="PROSITE" id="PS00086">
    <property type="entry name" value="CYTOCHROME_P450"/>
    <property type="match status" value="1"/>
</dbReference>
<dbReference type="PANTHER" id="PTHR24305">
    <property type="entry name" value="CYTOCHROME P450"/>
    <property type="match status" value="1"/>
</dbReference>
<evidence type="ECO:0008006" key="13">
    <source>
        <dbReference type="Google" id="ProtNLM"/>
    </source>
</evidence>
<dbReference type="GO" id="GO:0005506">
    <property type="term" value="F:iron ion binding"/>
    <property type="evidence" value="ECO:0007669"/>
    <property type="project" value="InterPro"/>
</dbReference>
<dbReference type="InterPro" id="IPR050121">
    <property type="entry name" value="Cytochrome_P450_monoxygenase"/>
</dbReference>
<accession>A0A151GPM4</accession>
<sequence>MPALVLGALSVSWLSAACTLFVLGFVYTILLAVYRLTFSPLSAFPGSKIAAATGWYEFYYDVVGQGSYYRKIAEMHDKYGPIIRINPWELDVSDPAFHPTLFVSGSVRRSEIFAGSRGGLGIEGSHTVSEDHDLHRIRRKPVEYFFSHQKVQSYESEIADEVRLLDSRFRAMKGTGSIVRMEHVYAALTGDLIRHFSVINPPSLISDPEFSPNWYGTLRRFFIQVVLYTQLTFLVGWVRYIPRSILLSCTPNAAAFKAFTDLVIDHIEEARVRVKDGKLDKDTRFSTLIECLLTSDIPEEEKTTQRLTGEIITALSGGTMTTAHTLATITYHVLADPSIGEQLRQSLAPIMRDFPEKMPRSADIENIPYVAGCVKEGLRLSQSVMRRMTRCFPDVELEYEQWKIPKMTPIGMSAYIMHNDENVYPEPLRFRPERWLGDYDPLMKRNFVPFSKGSRSCLGMHLAYAELFLAVAVMFHPGGPKMSLYETDETDIAPVHDYFLALPKLDTKGVRVMVN</sequence>
<dbReference type="InParanoid" id="A0A151GPM4"/>
<dbReference type="InterPro" id="IPR002401">
    <property type="entry name" value="Cyt_P450_E_grp-I"/>
</dbReference>
<evidence type="ECO:0000313" key="11">
    <source>
        <dbReference type="EMBL" id="KYK58952.1"/>
    </source>
</evidence>
<evidence type="ECO:0000256" key="7">
    <source>
        <dbReference type="ARBA" id="ARBA00023033"/>
    </source>
</evidence>
<dbReference type="AlphaFoldDB" id="A0A151GPM4"/>
<keyword evidence="10" id="KW-0472">Membrane</keyword>
<dbReference type="GO" id="GO:0004497">
    <property type="term" value="F:monooxygenase activity"/>
    <property type="evidence" value="ECO:0007669"/>
    <property type="project" value="UniProtKB-KW"/>
</dbReference>
<dbReference type="CDD" id="cd11062">
    <property type="entry name" value="CYP58-like"/>
    <property type="match status" value="1"/>
</dbReference>
<dbReference type="Proteomes" id="UP000076580">
    <property type="component" value="Chromosome 01"/>
</dbReference>
<dbReference type="SUPFAM" id="SSF48264">
    <property type="entry name" value="Cytochrome P450"/>
    <property type="match status" value="1"/>
</dbReference>
<dbReference type="PRINTS" id="PR00385">
    <property type="entry name" value="P450"/>
</dbReference>
<keyword evidence="4 8" id="KW-0479">Metal-binding</keyword>
<dbReference type="Pfam" id="PF00067">
    <property type="entry name" value="p450"/>
    <property type="match status" value="1"/>
</dbReference>
<evidence type="ECO:0000256" key="4">
    <source>
        <dbReference type="ARBA" id="ARBA00022723"/>
    </source>
</evidence>
<evidence type="ECO:0000256" key="3">
    <source>
        <dbReference type="ARBA" id="ARBA00022617"/>
    </source>
</evidence>
<feature type="transmembrane region" description="Helical" evidence="10">
    <location>
        <begin position="12"/>
        <end position="34"/>
    </location>
</feature>
<comment type="similarity">
    <text evidence="2 9">Belongs to the cytochrome P450 family.</text>
</comment>
<dbReference type="PANTHER" id="PTHR24305:SF157">
    <property type="entry name" value="N-ACETYLTRYPTOPHAN 6-HYDROXYLASE IVOC-RELATED"/>
    <property type="match status" value="1"/>
</dbReference>
<keyword evidence="7 9" id="KW-0503">Monooxygenase</keyword>
<dbReference type="STRING" id="98403.A0A151GPM4"/>
<organism evidence="11 12">
    <name type="scientific">Drechmeria coniospora</name>
    <name type="common">Nematophagous fungus</name>
    <name type="synonym">Meria coniospora</name>
    <dbReference type="NCBI Taxonomy" id="98403"/>
    <lineage>
        <taxon>Eukaryota</taxon>
        <taxon>Fungi</taxon>
        <taxon>Dikarya</taxon>
        <taxon>Ascomycota</taxon>
        <taxon>Pezizomycotina</taxon>
        <taxon>Sordariomycetes</taxon>
        <taxon>Hypocreomycetidae</taxon>
        <taxon>Hypocreales</taxon>
        <taxon>Ophiocordycipitaceae</taxon>
        <taxon>Drechmeria</taxon>
    </lineage>
</organism>